<feature type="binding site" evidence="7">
    <location>
        <position position="104"/>
    </location>
    <ligand>
        <name>Mg(2+)</name>
        <dbReference type="ChEBI" id="CHEBI:18420"/>
    </ligand>
</feature>
<gene>
    <name evidence="8" type="ORF">FZC83_16840</name>
</gene>
<dbReference type="NCBIfam" id="TIGR01670">
    <property type="entry name" value="KdsC-phosphatas"/>
    <property type="match status" value="1"/>
</dbReference>
<name>A0A5D4RMM2_9BACI</name>
<dbReference type="PANTHER" id="PTHR21485">
    <property type="entry name" value="HAD SUPERFAMILY MEMBERS CMAS AND KDSC"/>
    <property type="match status" value="1"/>
</dbReference>
<dbReference type="EMBL" id="VTEQ01000005">
    <property type="protein sequence ID" value="TYS52497.1"/>
    <property type="molecule type" value="Genomic_DNA"/>
</dbReference>
<evidence type="ECO:0000313" key="8">
    <source>
        <dbReference type="EMBL" id="TYS52497.1"/>
    </source>
</evidence>
<organism evidence="8 9">
    <name type="scientific">Rossellomorea marisflavi</name>
    <dbReference type="NCBI Taxonomy" id="189381"/>
    <lineage>
        <taxon>Bacteria</taxon>
        <taxon>Bacillati</taxon>
        <taxon>Bacillota</taxon>
        <taxon>Bacilli</taxon>
        <taxon>Bacillales</taxon>
        <taxon>Bacillaceae</taxon>
        <taxon>Rossellomorea</taxon>
    </lineage>
</organism>
<dbReference type="GO" id="GO:0016788">
    <property type="term" value="F:hydrolase activity, acting on ester bonds"/>
    <property type="evidence" value="ECO:0007669"/>
    <property type="project" value="InterPro"/>
</dbReference>
<dbReference type="RefSeq" id="WP_148985763.1">
    <property type="nucleotide sequence ID" value="NZ_JBNILK010000005.1"/>
</dbReference>
<dbReference type="SFLD" id="SFLDG01136">
    <property type="entry name" value="C1.6:_Phosphoserine_Phosphatas"/>
    <property type="match status" value="1"/>
</dbReference>
<comment type="subunit">
    <text evidence="3">Homotetramer.</text>
</comment>
<dbReference type="SFLD" id="SFLDS00003">
    <property type="entry name" value="Haloacid_Dehalogenase"/>
    <property type="match status" value="1"/>
</dbReference>
<dbReference type="PIRSF" id="PIRSF006118">
    <property type="entry name" value="KDO8-P_Ptase"/>
    <property type="match status" value="1"/>
</dbReference>
<dbReference type="AlphaFoldDB" id="A0A5D4RMM2"/>
<dbReference type="InterPro" id="IPR050793">
    <property type="entry name" value="CMP-NeuNAc_synthase"/>
</dbReference>
<dbReference type="PANTHER" id="PTHR21485:SF3">
    <property type="entry name" value="N-ACYLNEURAMINATE CYTIDYLYLTRANSFERASE"/>
    <property type="match status" value="1"/>
</dbReference>
<keyword evidence="5 8" id="KW-0378">Hydrolase</keyword>
<dbReference type="Proteomes" id="UP000322997">
    <property type="component" value="Unassembled WGS sequence"/>
</dbReference>
<dbReference type="InterPro" id="IPR023214">
    <property type="entry name" value="HAD_sf"/>
</dbReference>
<reference evidence="8 9" key="1">
    <citation type="submission" date="2019-08" db="EMBL/GenBank/DDBJ databases">
        <title>Bacillus genomes from the desert of Cuatro Cienegas, Coahuila.</title>
        <authorList>
            <person name="Olmedo-Alvarez G."/>
        </authorList>
    </citation>
    <scope>NUCLEOTIDE SEQUENCE [LARGE SCALE GENOMIC DNA]</scope>
    <source>
        <strain evidence="8 9">CH108_3D</strain>
    </source>
</reference>
<dbReference type="NCBIfam" id="TIGR01662">
    <property type="entry name" value="HAD-SF-IIIA"/>
    <property type="match status" value="1"/>
</dbReference>
<accession>A0A5D4RMM2</accession>
<comment type="caution">
    <text evidence="8">The sequence shown here is derived from an EMBL/GenBank/DDBJ whole genome shotgun (WGS) entry which is preliminary data.</text>
</comment>
<dbReference type="InterPro" id="IPR010023">
    <property type="entry name" value="KdsC_fam"/>
</dbReference>
<evidence type="ECO:0000256" key="4">
    <source>
        <dbReference type="ARBA" id="ARBA00022723"/>
    </source>
</evidence>
<evidence type="ECO:0000313" key="9">
    <source>
        <dbReference type="Proteomes" id="UP000322997"/>
    </source>
</evidence>
<evidence type="ECO:0000256" key="3">
    <source>
        <dbReference type="ARBA" id="ARBA00011881"/>
    </source>
</evidence>
<evidence type="ECO:0000256" key="1">
    <source>
        <dbReference type="ARBA" id="ARBA00001946"/>
    </source>
</evidence>
<evidence type="ECO:0000256" key="7">
    <source>
        <dbReference type="PIRSR" id="PIRSR006118-2"/>
    </source>
</evidence>
<evidence type="ECO:0000256" key="5">
    <source>
        <dbReference type="ARBA" id="ARBA00022801"/>
    </source>
</evidence>
<proteinExistence type="inferred from homology"/>
<sequence length="175" mass="19446">MTNKIKLIVLDVDGVLTDGKLYIGSDRVEYKPFHTQDGMGISLAHYTGIKTAIITGRKSEAVSKRAEELKVGYVYQGIHDKFPVLEGIMKDMDITLQEVCYMGDDINDLPIMQRVGLAVAPDNAVSIVKEYAHQITKLRGGEGAVREMIDGILFIEHNYSTLITDYLQGKVVIVQ</sequence>
<feature type="binding site" evidence="7">
    <location>
        <position position="13"/>
    </location>
    <ligand>
        <name>substrate</name>
    </ligand>
</feature>
<dbReference type="SUPFAM" id="SSF56784">
    <property type="entry name" value="HAD-like"/>
    <property type="match status" value="1"/>
</dbReference>
<protein>
    <submittedName>
        <fullName evidence="8">HAD-IIIA family hydrolase</fullName>
    </submittedName>
</protein>
<dbReference type="SFLD" id="SFLDG01138">
    <property type="entry name" value="C1.6.2:_Deoxy-d-mannose-octulo"/>
    <property type="match status" value="1"/>
</dbReference>
<dbReference type="CDD" id="cd01630">
    <property type="entry name" value="HAD_KDO-like"/>
    <property type="match status" value="1"/>
</dbReference>
<dbReference type="FunFam" id="3.40.50.1000:FF:000029">
    <property type="entry name" value="3-deoxy-D-manno-octulosonate 8-phosphate phosphatase KdsC"/>
    <property type="match status" value="1"/>
</dbReference>
<dbReference type="Gene3D" id="3.40.50.1000">
    <property type="entry name" value="HAD superfamily/HAD-like"/>
    <property type="match status" value="1"/>
</dbReference>
<dbReference type="InterPro" id="IPR036412">
    <property type="entry name" value="HAD-like_sf"/>
</dbReference>
<evidence type="ECO:0000256" key="2">
    <source>
        <dbReference type="ARBA" id="ARBA00005893"/>
    </source>
</evidence>
<keyword evidence="4 7" id="KW-0479">Metal-binding</keyword>
<comment type="cofactor">
    <cofactor evidence="1 7">
        <name>Mg(2+)</name>
        <dbReference type="ChEBI" id="CHEBI:18420"/>
    </cofactor>
</comment>
<dbReference type="InterPro" id="IPR006549">
    <property type="entry name" value="HAD-SF_hydro_IIIA"/>
</dbReference>
<keyword evidence="6 7" id="KW-0460">Magnesium</keyword>
<dbReference type="GO" id="GO:0046872">
    <property type="term" value="F:metal ion binding"/>
    <property type="evidence" value="ECO:0007669"/>
    <property type="project" value="UniProtKB-KW"/>
</dbReference>
<feature type="binding site" evidence="7">
    <location>
        <position position="11"/>
    </location>
    <ligand>
        <name>Mg(2+)</name>
        <dbReference type="ChEBI" id="CHEBI:18420"/>
    </ligand>
</feature>
<evidence type="ECO:0000256" key="6">
    <source>
        <dbReference type="ARBA" id="ARBA00022842"/>
    </source>
</evidence>
<comment type="similarity">
    <text evidence="2">Belongs to the KdsC family.</text>
</comment>
<dbReference type="Pfam" id="PF08282">
    <property type="entry name" value="Hydrolase_3"/>
    <property type="match status" value="1"/>
</dbReference>
<dbReference type="GO" id="GO:0008781">
    <property type="term" value="F:N-acylneuraminate cytidylyltransferase activity"/>
    <property type="evidence" value="ECO:0007669"/>
    <property type="project" value="TreeGrafter"/>
</dbReference>